<feature type="transmembrane region" description="Helical" evidence="4">
    <location>
        <begin position="55"/>
        <end position="72"/>
    </location>
</feature>
<comment type="caution">
    <text evidence="6">The sequence shown here is derived from an EMBL/GenBank/DDBJ whole genome shotgun (WGS) entry which is preliminary data.</text>
</comment>
<keyword evidence="7" id="KW-1185">Reference proteome</keyword>
<keyword evidence="4" id="KW-0812">Transmembrane</keyword>
<dbReference type="SUPFAM" id="SSF52540">
    <property type="entry name" value="P-loop containing nucleoside triphosphate hydrolases"/>
    <property type="match status" value="1"/>
</dbReference>
<proteinExistence type="predicted"/>
<evidence type="ECO:0000256" key="4">
    <source>
        <dbReference type="SAM" id="Phobius"/>
    </source>
</evidence>
<protein>
    <submittedName>
        <fullName evidence="6">DNA mismatch repair protein MutS</fullName>
    </submittedName>
</protein>
<keyword evidence="2" id="KW-0067">ATP-binding</keyword>
<gene>
    <name evidence="6" type="ORF">LJD61_11935</name>
</gene>
<dbReference type="Proteomes" id="UP001651880">
    <property type="component" value="Unassembled WGS sequence"/>
</dbReference>
<dbReference type="SUPFAM" id="SSF48334">
    <property type="entry name" value="DNA repair protein MutS, domain III"/>
    <property type="match status" value="1"/>
</dbReference>
<dbReference type="InterPro" id="IPR036187">
    <property type="entry name" value="DNA_mismatch_repair_MutS_sf"/>
</dbReference>
<keyword evidence="1" id="KW-0547">Nucleotide-binding</keyword>
<dbReference type="InterPro" id="IPR045076">
    <property type="entry name" value="MutS"/>
</dbReference>
<feature type="transmembrane region" description="Helical" evidence="4">
    <location>
        <begin position="31"/>
        <end position="49"/>
    </location>
</feature>
<feature type="domain" description="DNA mismatch repair proteins mutS family" evidence="5">
    <location>
        <begin position="424"/>
        <end position="608"/>
    </location>
</feature>
<evidence type="ECO:0000259" key="5">
    <source>
        <dbReference type="SMART" id="SM00534"/>
    </source>
</evidence>
<dbReference type="EMBL" id="JAJEKE010000010">
    <property type="protein sequence ID" value="MCQ1530256.1"/>
    <property type="molecule type" value="Genomic_DNA"/>
</dbReference>
<dbReference type="Pfam" id="PF00488">
    <property type="entry name" value="MutS_V"/>
    <property type="match status" value="1"/>
</dbReference>
<evidence type="ECO:0000313" key="6">
    <source>
        <dbReference type="EMBL" id="MCQ1530256.1"/>
    </source>
</evidence>
<keyword evidence="4" id="KW-1133">Transmembrane helix</keyword>
<dbReference type="InterPro" id="IPR000432">
    <property type="entry name" value="DNA_mismatch_repair_MutS_C"/>
</dbReference>
<feature type="transmembrane region" description="Helical" evidence="4">
    <location>
        <begin position="212"/>
        <end position="235"/>
    </location>
</feature>
<dbReference type="PANTHER" id="PTHR11361">
    <property type="entry name" value="DNA MISMATCH REPAIR PROTEIN MUTS FAMILY MEMBER"/>
    <property type="match status" value="1"/>
</dbReference>
<evidence type="ECO:0000256" key="3">
    <source>
        <dbReference type="ARBA" id="ARBA00023125"/>
    </source>
</evidence>
<organism evidence="6 7">
    <name type="scientific">Lutispora saccharofermentans</name>
    <dbReference type="NCBI Taxonomy" id="3024236"/>
    <lineage>
        <taxon>Bacteria</taxon>
        <taxon>Bacillati</taxon>
        <taxon>Bacillota</taxon>
        <taxon>Clostridia</taxon>
        <taxon>Lutisporales</taxon>
        <taxon>Lutisporaceae</taxon>
        <taxon>Lutispora</taxon>
    </lineage>
</organism>
<dbReference type="RefSeq" id="WP_255227776.1">
    <property type="nucleotide sequence ID" value="NZ_JAJEKE010000010.1"/>
</dbReference>
<keyword evidence="3" id="KW-0238">DNA-binding</keyword>
<dbReference type="Gene3D" id="3.40.50.300">
    <property type="entry name" value="P-loop containing nucleotide triphosphate hydrolases"/>
    <property type="match status" value="1"/>
</dbReference>
<name>A0ABT1NIY6_9FIRM</name>
<dbReference type="PANTHER" id="PTHR11361:SF99">
    <property type="entry name" value="DNA MISMATCH REPAIR PROTEIN"/>
    <property type="match status" value="1"/>
</dbReference>
<evidence type="ECO:0000313" key="7">
    <source>
        <dbReference type="Proteomes" id="UP001651880"/>
    </source>
</evidence>
<accession>A0ABT1NIY6</accession>
<reference evidence="6 7" key="1">
    <citation type="submission" date="2021-10" db="EMBL/GenBank/DDBJ databases">
        <title>Lutispora strain m25 sp. nov., a thermophilic, non-spore-forming bacterium isolated from a lab-scale methanogenic bioreactor digesting anaerobic sludge.</title>
        <authorList>
            <person name="El Houari A."/>
            <person name="Mcdonald J."/>
        </authorList>
    </citation>
    <scope>NUCLEOTIDE SEQUENCE [LARGE SCALE GENOMIC DNA]</scope>
    <source>
        <strain evidence="7">m25</strain>
    </source>
</reference>
<sequence length="619" mass="71716">MKTAKQRYEKRQQRYDEFLQRQKKTERKISNLRLIVFVIGTCTAILTYIFRNYIFLAAIIVLFLGVFIYLVIHQDKLINRIKYTTLLLDINKTSLKRVNGEWNRFVDAGEDFLEDSHNYTGDLDIFGKGSLFQWISAANTFTGREELRDLLTDVEGNRDDICERQEAVDELAMLLNWRQRFLAEGMTTSKKIGNPEELIAWGKESNELFRKAWAIAVLRICPIITILLVTAGFFMNIIPRYLPITALLLQSILVSYNVRDRYRMFSLFGNYSNDLRVYYRMLKHFETHNYRSALINKIKNSIRNKDGVEAFRQIDKLSSIVDSLANRKNMFYFIYNTLTLWDFQGMIALEKWKQQSGHFLKDWFDALGMMEALASLSIIRFENPDWAMPNINDRVDAVFEAKGLGHPLLVGRRVCNDLRIDEKTRIILITGSNMSGKSTLLRTAGINLVLAYAGAPVCARFFEASIMEISTCMRIKDNLEENISSFYAELVRIKRIIGEAESGKRVFFLLDEIFKGTNSHDRHAGARVLINKLSYTNSIGMVSTHDIELCDLEKKNTKIANYHFQEYYEEGKINFDYILRKGSSTTRNAFHLMRLAGIEVDENIEALRGTNPAIIRKRS</sequence>
<evidence type="ECO:0000256" key="2">
    <source>
        <dbReference type="ARBA" id="ARBA00022840"/>
    </source>
</evidence>
<keyword evidence="4" id="KW-0472">Membrane</keyword>
<evidence type="ECO:0000256" key="1">
    <source>
        <dbReference type="ARBA" id="ARBA00022741"/>
    </source>
</evidence>
<dbReference type="InterPro" id="IPR027417">
    <property type="entry name" value="P-loop_NTPase"/>
</dbReference>
<dbReference type="SMART" id="SM00534">
    <property type="entry name" value="MUTSac"/>
    <property type="match status" value="1"/>
</dbReference>